<organism evidence="1 2">
    <name type="scientific">Pseudolycoriella hygida</name>
    <dbReference type="NCBI Taxonomy" id="35572"/>
    <lineage>
        <taxon>Eukaryota</taxon>
        <taxon>Metazoa</taxon>
        <taxon>Ecdysozoa</taxon>
        <taxon>Arthropoda</taxon>
        <taxon>Hexapoda</taxon>
        <taxon>Insecta</taxon>
        <taxon>Pterygota</taxon>
        <taxon>Neoptera</taxon>
        <taxon>Endopterygota</taxon>
        <taxon>Diptera</taxon>
        <taxon>Nematocera</taxon>
        <taxon>Sciaroidea</taxon>
        <taxon>Sciaridae</taxon>
        <taxon>Pseudolycoriella</taxon>
    </lineage>
</organism>
<dbReference type="OrthoDB" id="7769150at2759"/>
<accession>A0A9Q0RTP9</accession>
<evidence type="ECO:0000313" key="2">
    <source>
        <dbReference type="Proteomes" id="UP001151699"/>
    </source>
</evidence>
<feature type="non-terminal residue" evidence="1">
    <location>
        <position position="228"/>
    </location>
</feature>
<gene>
    <name evidence="1" type="ORF">Bhyg_16823</name>
</gene>
<proteinExistence type="predicted"/>
<feature type="non-terminal residue" evidence="1">
    <location>
        <position position="1"/>
    </location>
</feature>
<sequence length="228" mass="26120">VLCAFACLGQRTYLRPDGNSANTYNLINSVLGGTAVEVPDCVHPQMHITQRIDTDLNIPVFNFHSHVDIDNDRCINFDRMRTEIKTYGPSPAHMKCFNGERVSYSWDLRLNSQFQPSTAFTHIFQSKAVGGEDSMPFITLTPRLRSGVRYLQVLHAGINSVQNPIWEGPLSDYAGRWVHITVEYTCATHGRFHIRIKRLDNDQQLMSYTNNNIEMWRAEKTLIFRLTA</sequence>
<dbReference type="EMBL" id="WJQU01002081">
    <property type="protein sequence ID" value="KAJ6633345.1"/>
    <property type="molecule type" value="Genomic_DNA"/>
</dbReference>
<dbReference type="AlphaFoldDB" id="A0A9Q0RTP9"/>
<dbReference type="Gene3D" id="2.60.120.200">
    <property type="match status" value="1"/>
</dbReference>
<evidence type="ECO:0000313" key="1">
    <source>
        <dbReference type="EMBL" id="KAJ6633345.1"/>
    </source>
</evidence>
<protein>
    <submittedName>
        <fullName evidence="1">Uncharacterized protein</fullName>
    </submittedName>
</protein>
<keyword evidence="2" id="KW-1185">Reference proteome</keyword>
<name>A0A9Q0RTP9_9DIPT</name>
<reference evidence="1" key="1">
    <citation type="submission" date="2022-07" db="EMBL/GenBank/DDBJ databases">
        <authorList>
            <person name="Trinca V."/>
            <person name="Uliana J.V.C."/>
            <person name="Torres T.T."/>
            <person name="Ward R.J."/>
            <person name="Monesi N."/>
        </authorList>
    </citation>
    <scope>NUCLEOTIDE SEQUENCE</scope>
    <source>
        <strain evidence="1">HSMRA1968</strain>
        <tissue evidence="1">Whole embryos</tissue>
    </source>
</reference>
<comment type="caution">
    <text evidence="1">The sequence shown here is derived from an EMBL/GenBank/DDBJ whole genome shotgun (WGS) entry which is preliminary data.</text>
</comment>
<dbReference type="Proteomes" id="UP001151699">
    <property type="component" value="Unassembled WGS sequence"/>
</dbReference>